<dbReference type="AlphaFoldDB" id="A0A1J4MQ54"/>
<dbReference type="GeneID" id="92365271"/>
<proteinExistence type="predicted"/>
<reference evidence="4 5" key="1">
    <citation type="submission" date="2016-10" db="EMBL/GenBank/DDBJ databases">
        <title>Reductive evolution of mitochondrial metabolism and differential evolution of invasion-related proteins in Cryptosporidium.</title>
        <authorList>
            <person name="Liu S."/>
            <person name="Roellig D.M."/>
            <person name="Guo Y."/>
            <person name="Li N."/>
            <person name="Frace M.A."/>
            <person name="Tang K."/>
            <person name="Zhang L."/>
            <person name="Feng Y."/>
            <person name="Xiao L."/>
        </authorList>
    </citation>
    <scope>NUCLEOTIDE SEQUENCE [LARGE SCALE GENOMIC DNA]</scope>
    <source>
        <strain evidence="4">30847</strain>
    </source>
</reference>
<feature type="region of interest" description="Disordered" evidence="1">
    <location>
        <begin position="1"/>
        <end position="21"/>
    </location>
</feature>
<feature type="domain" description="At2g23090-like zinc-binding" evidence="3">
    <location>
        <begin position="41"/>
        <end position="76"/>
    </location>
</feature>
<dbReference type="Pfam" id="PF04419">
    <property type="entry name" value="SERF-like_N"/>
    <property type="match status" value="1"/>
</dbReference>
<dbReference type="RefSeq" id="XP_067068174.1">
    <property type="nucleotide sequence ID" value="XM_067211325.1"/>
</dbReference>
<evidence type="ECO:0000259" key="2">
    <source>
        <dbReference type="Pfam" id="PF04419"/>
    </source>
</evidence>
<evidence type="ECO:0000313" key="4">
    <source>
        <dbReference type="EMBL" id="OII76328.1"/>
    </source>
</evidence>
<protein>
    <recommendedName>
        <fullName evidence="6">Small conserved protein</fullName>
    </recommendedName>
</protein>
<name>A0A1J4MQ54_9CRYT</name>
<evidence type="ECO:0008006" key="6">
    <source>
        <dbReference type="Google" id="ProtNLM"/>
    </source>
</evidence>
<evidence type="ECO:0000313" key="5">
    <source>
        <dbReference type="Proteomes" id="UP000186804"/>
    </source>
</evidence>
<accession>A0A1J4MQ54</accession>
<dbReference type="Pfam" id="PF12907">
    <property type="entry name" value="zf-met2"/>
    <property type="match status" value="1"/>
</dbReference>
<sequence length="77" mass="8862">MSRGNQREIDRQRAQRRQDKCAPKSAKSIIEVKDKLLSIVCNVCKQSFMCTANRSTLELHVDSKHPKLIFSQCFPNV</sequence>
<dbReference type="EMBL" id="LRBS01000067">
    <property type="protein sequence ID" value="OII76328.1"/>
    <property type="molecule type" value="Genomic_DNA"/>
</dbReference>
<dbReference type="SUPFAM" id="SSF118359">
    <property type="entry name" value="Expressed protein At2g23090/F21P24.15"/>
    <property type="match status" value="1"/>
</dbReference>
<dbReference type="OrthoDB" id="370932at2759"/>
<dbReference type="Gene3D" id="4.10.1050.10">
    <property type="entry name" value="At2g23090-like"/>
    <property type="match status" value="1"/>
</dbReference>
<keyword evidence="5" id="KW-1185">Reference proteome</keyword>
<dbReference type="InterPro" id="IPR039438">
    <property type="entry name" value="At2g23090-like_Znf"/>
</dbReference>
<dbReference type="InterPro" id="IPR026939">
    <property type="entry name" value="ZNF706/At2g23090_sf"/>
</dbReference>
<organism evidence="4 5">
    <name type="scientific">Cryptosporidium andersoni</name>
    <dbReference type="NCBI Taxonomy" id="117008"/>
    <lineage>
        <taxon>Eukaryota</taxon>
        <taxon>Sar</taxon>
        <taxon>Alveolata</taxon>
        <taxon>Apicomplexa</taxon>
        <taxon>Conoidasida</taxon>
        <taxon>Coccidia</taxon>
        <taxon>Eucoccidiorida</taxon>
        <taxon>Eimeriorina</taxon>
        <taxon>Cryptosporidiidae</taxon>
        <taxon>Cryptosporidium</taxon>
    </lineage>
</organism>
<evidence type="ECO:0000256" key="1">
    <source>
        <dbReference type="SAM" id="MobiDB-lite"/>
    </source>
</evidence>
<dbReference type="InterPro" id="IPR039713">
    <property type="entry name" value="At2g23090-like"/>
</dbReference>
<dbReference type="VEuPathDB" id="CryptoDB:cand_010860"/>
<dbReference type="PANTHER" id="PTHR33788">
    <property type="entry name" value="OS07G0114300 PROTEIN"/>
    <property type="match status" value="1"/>
</dbReference>
<dbReference type="Proteomes" id="UP000186804">
    <property type="component" value="Unassembled WGS sequence"/>
</dbReference>
<comment type="caution">
    <text evidence="4">The sequence shown here is derived from an EMBL/GenBank/DDBJ whole genome shotgun (WGS) entry which is preliminary data.</text>
</comment>
<dbReference type="PANTHER" id="PTHR33788:SF1">
    <property type="entry name" value="ZINC-BINDING PROTEIN"/>
    <property type="match status" value="1"/>
</dbReference>
<dbReference type="InterPro" id="IPR007513">
    <property type="entry name" value="SERF-like_N"/>
</dbReference>
<gene>
    <name evidence="4" type="ORF">cand_010860</name>
</gene>
<feature type="domain" description="Small EDRK-rich factor-like N-terminal" evidence="2">
    <location>
        <begin position="1"/>
        <end position="36"/>
    </location>
</feature>
<evidence type="ECO:0000259" key="3">
    <source>
        <dbReference type="Pfam" id="PF12907"/>
    </source>
</evidence>